<dbReference type="AlphaFoldDB" id="A0ABD3JP27"/>
<protein>
    <recommendedName>
        <fullName evidence="1">UspA domain-containing protein</fullName>
    </recommendedName>
</protein>
<reference evidence="2 3" key="1">
    <citation type="submission" date="2024-11" db="EMBL/GenBank/DDBJ databases">
        <title>Chromosome-level genome assembly of Eucalyptus globulus Labill. provides insights into its genome evolution.</title>
        <authorList>
            <person name="Li X."/>
        </authorList>
    </citation>
    <scope>NUCLEOTIDE SEQUENCE [LARGE SCALE GENOMIC DNA]</scope>
    <source>
        <strain evidence="2">CL2024</strain>
        <tissue evidence="2">Fresh tender leaves</tissue>
    </source>
</reference>
<evidence type="ECO:0000259" key="1">
    <source>
        <dbReference type="Pfam" id="PF00582"/>
    </source>
</evidence>
<dbReference type="Pfam" id="PF00582">
    <property type="entry name" value="Usp"/>
    <property type="match status" value="1"/>
</dbReference>
<dbReference type="InterPro" id="IPR006016">
    <property type="entry name" value="UspA"/>
</dbReference>
<evidence type="ECO:0000313" key="2">
    <source>
        <dbReference type="EMBL" id="KAL3725310.1"/>
    </source>
</evidence>
<dbReference type="EMBL" id="JBJKBG010000008">
    <property type="protein sequence ID" value="KAL3725310.1"/>
    <property type="molecule type" value="Genomic_DNA"/>
</dbReference>
<dbReference type="Gene3D" id="3.40.50.620">
    <property type="entry name" value="HUPs"/>
    <property type="match status" value="1"/>
</dbReference>
<comment type="caution">
    <text evidence="2">The sequence shown here is derived from an EMBL/GenBank/DDBJ whole genome shotgun (WGS) entry which is preliminary data.</text>
</comment>
<dbReference type="Proteomes" id="UP001634007">
    <property type="component" value="Unassembled WGS sequence"/>
</dbReference>
<dbReference type="SUPFAM" id="SSF52402">
    <property type="entry name" value="Adenine nucleotide alpha hydrolases-like"/>
    <property type="match status" value="1"/>
</dbReference>
<dbReference type="InterPro" id="IPR014729">
    <property type="entry name" value="Rossmann-like_a/b/a_fold"/>
</dbReference>
<feature type="domain" description="UspA" evidence="1">
    <location>
        <begin position="15"/>
        <end position="169"/>
    </location>
</feature>
<evidence type="ECO:0000313" key="3">
    <source>
        <dbReference type="Proteomes" id="UP001634007"/>
    </source>
</evidence>
<dbReference type="PANTHER" id="PTHR31964">
    <property type="entry name" value="ADENINE NUCLEOTIDE ALPHA HYDROLASES-LIKE SUPERFAMILY PROTEIN"/>
    <property type="match status" value="1"/>
</dbReference>
<sequence length="176" mass="19227">MDGEVNMNMTMKKEKRVVVAVDESEESMHALSWCLNHLISADQASNGGTTTLVLLYVKPPPPVFSVFDAAGYMFSSDVNAALEKYGCDLVSSVMGRAEAIYRSFSANMKVERYVGKGEAKAVICNAVEKLRADTLVMGSHGYGFMKRALLGSVSDYCSKHVRCPVVIVKHHPAEDN</sequence>
<dbReference type="PANTHER" id="PTHR31964:SF126">
    <property type="entry name" value="ADENINE NUCLEOTIDE ALPHA HYDROLASES-LIKE SUPERFAMILY PROTEIN"/>
    <property type="match status" value="1"/>
</dbReference>
<accession>A0ABD3JP27</accession>
<dbReference type="InterPro" id="IPR006015">
    <property type="entry name" value="Universal_stress_UspA"/>
</dbReference>
<dbReference type="PRINTS" id="PR01438">
    <property type="entry name" value="UNVRSLSTRESS"/>
</dbReference>
<dbReference type="CDD" id="cd23659">
    <property type="entry name" value="USP_At3g01520-like"/>
    <property type="match status" value="1"/>
</dbReference>
<name>A0ABD3JP27_EUCGL</name>
<organism evidence="2 3">
    <name type="scientific">Eucalyptus globulus</name>
    <name type="common">Tasmanian blue gum</name>
    <dbReference type="NCBI Taxonomy" id="34317"/>
    <lineage>
        <taxon>Eukaryota</taxon>
        <taxon>Viridiplantae</taxon>
        <taxon>Streptophyta</taxon>
        <taxon>Embryophyta</taxon>
        <taxon>Tracheophyta</taxon>
        <taxon>Spermatophyta</taxon>
        <taxon>Magnoliopsida</taxon>
        <taxon>eudicotyledons</taxon>
        <taxon>Gunneridae</taxon>
        <taxon>Pentapetalae</taxon>
        <taxon>rosids</taxon>
        <taxon>malvids</taxon>
        <taxon>Myrtales</taxon>
        <taxon>Myrtaceae</taxon>
        <taxon>Myrtoideae</taxon>
        <taxon>Eucalypteae</taxon>
        <taxon>Eucalyptus</taxon>
    </lineage>
</organism>
<proteinExistence type="predicted"/>
<gene>
    <name evidence="2" type="ORF">ACJRO7_030336</name>
</gene>
<keyword evidence="3" id="KW-1185">Reference proteome</keyword>